<dbReference type="InterPro" id="IPR036770">
    <property type="entry name" value="Ankyrin_rpt-contain_sf"/>
</dbReference>
<dbReference type="AlphaFoldDB" id="G9PGU5"/>
<dbReference type="Proteomes" id="UP000003822">
    <property type="component" value="Unassembled WGS sequence"/>
</dbReference>
<evidence type="ECO:0000313" key="1">
    <source>
        <dbReference type="EMBL" id="EHM87598.1"/>
    </source>
</evidence>
<proteinExistence type="predicted"/>
<accession>G9PGU5</accession>
<dbReference type="SUPFAM" id="SSF48403">
    <property type="entry name" value="Ankyrin repeat"/>
    <property type="match status" value="1"/>
</dbReference>
<reference evidence="1 2" key="1">
    <citation type="submission" date="2011-10" db="EMBL/GenBank/DDBJ databases">
        <title>The Genome Sequence of Actinomyces graevenitzii C83.</title>
        <authorList>
            <consortium name="The Broad Institute Genome Sequencing Platform"/>
            <consortium name="The Broad Institute Genome Sequencing Center for Infectious Disease"/>
            <person name="Earl A."/>
            <person name="Ward D."/>
            <person name="Feldgarden M."/>
            <person name="Gevers D."/>
            <person name="Sibley C.D."/>
            <person name="Field T.R."/>
            <person name="Grinwis M."/>
            <person name="Eshaghurshan C.S."/>
            <person name="Surette M.G."/>
            <person name="Young S.K."/>
            <person name="Zeng Q."/>
            <person name="Gargeya S."/>
            <person name="Fitzgerald M."/>
            <person name="Haas B."/>
            <person name="Abouelleil A."/>
            <person name="Alvarado L."/>
            <person name="Arachchi H.M."/>
            <person name="Berlin A."/>
            <person name="Brown A."/>
            <person name="Chapman S.B."/>
            <person name="Chen Z."/>
            <person name="Dunbar C."/>
            <person name="Freedman E."/>
            <person name="Gearin G."/>
            <person name="Goldberg J."/>
            <person name="Griggs A."/>
            <person name="Gujja S."/>
            <person name="Heiman D."/>
            <person name="Howarth C."/>
            <person name="Larson L."/>
            <person name="Lui A."/>
            <person name="MacDonald P.J.P."/>
            <person name="Montmayeur A."/>
            <person name="Murphy C."/>
            <person name="Neiman D."/>
            <person name="Pearson M."/>
            <person name="Priest M."/>
            <person name="Roberts A."/>
            <person name="Saif S."/>
            <person name="Shea T."/>
            <person name="Shenoy N."/>
            <person name="Sisk P."/>
            <person name="Stolte C."/>
            <person name="Sykes S."/>
            <person name="Wortman J."/>
            <person name="Nusbaum C."/>
            <person name="Birren B."/>
        </authorList>
    </citation>
    <scope>NUCLEOTIDE SEQUENCE [LARGE SCALE GENOMIC DNA]</scope>
    <source>
        <strain evidence="1 2">C83</strain>
    </source>
</reference>
<name>G9PGU5_9ACTO</name>
<dbReference type="HOGENOM" id="CLU_126395_0_0_11"/>
<evidence type="ECO:0000313" key="2">
    <source>
        <dbReference type="Proteomes" id="UP000003822"/>
    </source>
</evidence>
<comment type="caution">
    <text evidence="1">The sequence shown here is derived from an EMBL/GenBank/DDBJ whole genome shotgun (WGS) entry which is preliminary data.</text>
</comment>
<sequence>MTSIFAVAYRGTFDQFKELFADGDEKRVRWGKSLFIEALSNTDPAQRYPMCDFLLDRDCVLDAGTTDGTNPFHILFAQCARDVNRDVALCRRLLDRGVALGQPDKNGCIPLVHLISTQDYSDEDLAPIYDVVFASPDPGFTTVVDGGKPFHKLVRAFEDRQALADRIDDYLAAGSEKHTEEHA</sequence>
<dbReference type="EMBL" id="ACRN01000012">
    <property type="protein sequence ID" value="EHM87598.1"/>
    <property type="molecule type" value="Genomic_DNA"/>
</dbReference>
<dbReference type="STRING" id="435830.HMPREF0045_01469"/>
<dbReference type="OrthoDB" id="2038281at2"/>
<dbReference type="eggNOG" id="COG0666">
    <property type="taxonomic scope" value="Bacteria"/>
</dbReference>
<keyword evidence="2" id="KW-1185">Reference proteome</keyword>
<dbReference type="RefSeq" id="WP_005987030.1">
    <property type="nucleotide sequence ID" value="NZ_JH470338.1"/>
</dbReference>
<protein>
    <recommendedName>
        <fullName evidence="3">Ankyrin repeat-containing protein</fullName>
    </recommendedName>
</protein>
<dbReference type="Gene3D" id="1.25.40.20">
    <property type="entry name" value="Ankyrin repeat-containing domain"/>
    <property type="match status" value="1"/>
</dbReference>
<evidence type="ECO:0008006" key="3">
    <source>
        <dbReference type="Google" id="ProtNLM"/>
    </source>
</evidence>
<gene>
    <name evidence="1" type="ORF">HMPREF0045_01469</name>
</gene>
<organism evidence="1 2">
    <name type="scientific">Actinomyces graevenitzii C83</name>
    <dbReference type="NCBI Taxonomy" id="435830"/>
    <lineage>
        <taxon>Bacteria</taxon>
        <taxon>Bacillati</taxon>
        <taxon>Actinomycetota</taxon>
        <taxon>Actinomycetes</taxon>
        <taxon>Actinomycetales</taxon>
        <taxon>Actinomycetaceae</taxon>
        <taxon>Actinomyces</taxon>
    </lineage>
</organism>